<comment type="caution">
    <text evidence="18">The sequence shown here is derived from an EMBL/GenBank/DDBJ whole genome shotgun (WGS) entry which is preliminary data.</text>
</comment>
<evidence type="ECO:0000256" key="13">
    <source>
        <dbReference type="ARBA" id="ARBA00043671"/>
    </source>
</evidence>
<comment type="catalytic activity">
    <reaction evidence="12">
        <text>1D-myo-inositol 1,2,5,6-tetrakisphosphate + H2O = 1D-myo-inositol 1,2,6-trisphosphate + phosphate</text>
        <dbReference type="Rhea" id="RHEA:77119"/>
        <dbReference type="ChEBI" id="CHEBI:15377"/>
        <dbReference type="ChEBI" id="CHEBI:43474"/>
        <dbReference type="ChEBI" id="CHEBI:195535"/>
        <dbReference type="ChEBI" id="CHEBI:195537"/>
        <dbReference type="EC" id="3.1.3.62"/>
    </reaction>
    <physiologicalReaction direction="left-to-right" evidence="12">
        <dbReference type="Rhea" id="RHEA:77120"/>
    </physiologicalReaction>
</comment>
<evidence type="ECO:0000256" key="17">
    <source>
        <dbReference type="SAM" id="SignalP"/>
    </source>
</evidence>
<evidence type="ECO:0000256" key="14">
    <source>
        <dbReference type="ARBA" id="ARBA00043691"/>
    </source>
</evidence>
<name>A0A484BH64_DRONA</name>
<dbReference type="EC" id="3.1.3.80" evidence="3"/>
<dbReference type="Gene3D" id="3.40.50.1240">
    <property type="entry name" value="Phosphoglycerate mutase-like"/>
    <property type="match status" value="1"/>
</dbReference>
<evidence type="ECO:0000256" key="9">
    <source>
        <dbReference type="ARBA" id="ARBA00023136"/>
    </source>
</evidence>
<dbReference type="GO" id="GO:0003993">
    <property type="term" value="F:acid phosphatase activity"/>
    <property type="evidence" value="ECO:0007669"/>
    <property type="project" value="TreeGrafter"/>
</dbReference>
<comment type="catalytic activity">
    <reaction evidence="14">
        <text>1D-myo-inositol hexakisphosphate + H2O = 1D-myo-inositol 1,2,4,5,6-pentakisphosphate + phosphate</text>
        <dbReference type="Rhea" id="RHEA:16989"/>
        <dbReference type="ChEBI" id="CHEBI:15377"/>
        <dbReference type="ChEBI" id="CHEBI:43474"/>
        <dbReference type="ChEBI" id="CHEBI:57798"/>
        <dbReference type="ChEBI" id="CHEBI:58130"/>
        <dbReference type="EC" id="3.1.3.62"/>
    </reaction>
    <physiologicalReaction direction="left-to-right" evidence="14">
        <dbReference type="Rhea" id="RHEA:16990"/>
    </physiologicalReaction>
</comment>
<keyword evidence="9" id="KW-0472">Membrane</keyword>
<keyword evidence="19" id="KW-1185">Reference proteome</keyword>
<evidence type="ECO:0000256" key="8">
    <source>
        <dbReference type="ARBA" id="ARBA00022801"/>
    </source>
</evidence>
<feature type="chain" id="PRO_5019801610" description="Multiple inositol polyphosphate phosphatase 1" evidence="17">
    <location>
        <begin position="16"/>
        <end position="464"/>
    </location>
</feature>
<keyword evidence="8" id="KW-0378">Hydrolase</keyword>
<dbReference type="InterPro" id="IPR016274">
    <property type="entry name" value="Histidine_acid_Pase_euk"/>
</dbReference>
<dbReference type="STRING" id="7232.A0A484BH64"/>
<dbReference type="FunFam" id="3.40.50.1240:FF:000014">
    <property type="entry name" value="Multiple inositol polyphosphate phosphatase 1"/>
    <property type="match status" value="1"/>
</dbReference>
<gene>
    <name evidence="18" type="ORF">AWZ03_005461</name>
</gene>
<evidence type="ECO:0000256" key="1">
    <source>
        <dbReference type="ARBA" id="ARBA00004236"/>
    </source>
</evidence>
<proteinExistence type="inferred from homology"/>
<dbReference type="AlphaFoldDB" id="A0A484BH64"/>
<feature type="disulfide bond" evidence="16">
    <location>
        <begin position="412"/>
        <end position="417"/>
    </location>
</feature>
<keyword evidence="6" id="KW-1003">Cell membrane</keyword>
<evidence type="ECO:0000256" key="7">
    <source>
        <dbReference type="ARBA" id="ARBA00022729"/>
    </source>
</evidence>
<organism evidence="18 19">
    <name type="scientific">Drosophila navojoa</name>
    <name type="common">Fruit fly</name>
    <dbReference type="NCBI Taxonomy" id="7232"/>
    <lineage>
        <taxon>Eukaryota</taxon>
        <taxon>Metazoa</taxon>
        <taxon>Ecdysozoa</taxon>
        <taxon>Arthropoda</taxon>
        <taxon>Hexapoda</taxon>
        <taxon>Insecta</taxon>
        <taxon>Pterygota</taxon>
        <taxon>Neoptera</taxon>
        <taxon>Endopterygota</taxon>
        <taxon>Diptera</taxon>
        <taxon>Brachycera</taxon>
        <taxon>Muscomorpha</taxon>
        <taxon>Ephydroidea</taxon>
        <taxon>Drosophilidae</taxon>
        <taxon>Drosophila</taxon>
    </lineage>
</organism>
<dbReference type="SUPFAM" id="SSF53254">
    <property type="entry name" value="Phosphoglycerate mutase-like"/>
    <property type="match status" value="1"/>
</dbReference>
<keyword evidence="16" id="KW-1015">Disulfide bond</keyword>
<dbReference type="GO" id="GO:0005886">
    <property type="term" value="C:plasma membrane"/>
    <property type="evidence" value="ECO:0007669"/>
    <property type="project" value="UniProtKB-SubCell"/>
</dbReference>
<evidence type="ECO:0000256" key="11">
    <source>
        <dbReference type="ARBA" id="ARBA00031642"/>
    </source>
</evidence>
<dbReference type="PIRSF" id="PIRSF000894">
    <property type="entry name" value="Acid_phosphatase"/>
    <property type="match status" value="1"/>
</dbReference>
<evidence type="ECO:0000256" key="12">
    <source>
        <dbReference type="ARBA" id="ARBA00043668"/>
    </source>
</evidence>
<dbReference type="GO" id="GO:0034417">
    <property type="term" value="F:bisphosphoglycerate 3-phosphatase activity"/>
    <property type="evidence" value="ECO:0007669"/>
    <property type="project" value="UniProtKB-EC"/>
</dbReference>
<comment type="catalytic activity">
    <reaction evidence="13">
        <text>1D-myo-inositol 1,2,4,5,6-pentakisphosphate + H2O = 1D-myo-inositol 1,2,5,6-tetrakisphosphate + phosphate</text>
        <dbReference type="Rhea" id="RHEA:77115"/>
        <dbReference type="ChEBI" id="CHEBI:15377"/>
        <dbReference type="ChEBI" id="CHEBI:43474"/>
        <dbReference type="ChEBI" id="CHEBI:57798"/>
        <dbReference type="ChEBI" id="CHEBI:195535"/>
        <dbReference type="EC" id="3.1.3.62"/>
    </reaction>
    <physiologicalReaction direction="left-to-right" evidence="13">
        <dbReference type="Rhea" id="RHEA:77116"/>
    </physiologicalReaction>
</comment>
<evidence type="ECO:0000313" key="18">
    <source>
        <dbReference type="EMBL" id="TDG48044.1"/>
    </source>
</evidence>
<dbReference type="Proteomes" id="UP000295192">
    <property type="component" value="Unassembled WGS sequence"/>
</dbReference>
<comment type="similarity">
    <text evidence="2">Belongs to the histidine acid phosphatase family. MINPP1 subfamily.</text>
</comment>
<reference evidence="18 19" key="1">
    <citation type="journal article" date="2019" name="J. Hered.">
        <title>An Improved Genome Assembly for Drosophila navojoa, the Basal Species in the mojavensis Cluster.</title>
        <authorList>
            <person name="Vanderlinde T."/>
            <person name="Dupim E.G."/>
            <person name="Nazario-Yepiz N.O."/>
            <person name="Carvalho A.B."/>
        </authorList>
    </citation>
    <scope>NUCLEOTIDE SEQUENCE [LARGE SCALE GENOMIC DNA]</scope>
    <source>
        <strain evidence="18">Navoj_Jal97</strain>
        <tissue evidence="18">Whole organism</tissue>
    </source>
</reference>
<protein>
    <recommendedName>
        <fullName evidence="5">Multiple inositol polyphosphate phosphatase 1</fullName>
        <ecNumber evidence="4">3.1.3.62</ecNumber>
        <ecNumber evidence="3">3.1.3.80</ecNumber>
    </recommendedName>
    <alternativeName>
        <fullName evidence="11">2,3-bisphosphoglycerate 3-phosphatase</fullName>
    </alternativeName>
</protein>
<comment type="subcellular location">
    <subcellularLocation>
        <location evidence="1">Cell membrane</location>
    </subcellularLocation>
</comment>
<evidence type="ECO:0000256" key="6">
    <source>
        <dbReference type="ARBA" id="ARBA00022475"/>
    </source>
</evidence>
<evidence type="ECO:0000256" key="15">
    <source>
        <dbReference type="ARBA" id="ARBA00043832"/>
    </source>
</evidence>
<feature type="signal peptide" evidence="17">
    <location>
        <begin position="1"/>
        <end position="15"/>
    </location>
</feature>
<accession>A0A484BH64</accession>
<keyword evidence="7 17" id="KW-0732">Signal</keyword>
<evidence type="ECO:0000256" key="5">
    <source>
        <dbReference type="ARBA" id="ARBA00018097"/>
    </source>
</evidence>
<dbReference type="EMBL" id="LSRL02000036">
    <property type="protein sequence ID" value="TDG48044.1"/>
    <property type="molecule type" value="Genomic_DNA"/>
</dbReference>
<dbReference type="GO" id="GO:0052745">
    <property type="term" value="F:inositol phosphate phosphatase activity"/>
    <property type="evidence" value="ECO:0007669"/>
    <property type="project" value="TreeGrafter"/>
</dbReference>
<evidence type="ECO:0000256" key="3">
    <source>
        <dbReference type="ARBA" id="ARBA00012976"/>
    </source>
</evidence>
<sequence>MRLLLLLMMACLAYGQQQQDYCFGKDTERPQTRQFSSKTAYQIVKGTNMDKQYQVPGCEPKKMWIYHRHGTRLPTPGTIREAPRLEELRDAIIKNYRVLRTKPDENALCLIDLTAIQMWKWNASITVDIAEHLTSQGYEDMRGTAKLYQRYYPTVLPGKYNDSYYLFRHTDTQRTAESFKGFAEGLFGDASVATAADIPDKDLLLRPYDYCSDFKDKNYKGEGSEYQKYRTSAIWNRTMADITKRLGFTFLAEDDIKLMFDMCRYEQAWRVDRTSVWCGVFLPEQVTVLEYAEDLKYYYGTGYGFEENTRFNCRAVQDMVARLSSPVSPHVVAYFAHSSGLQTLLTALGINKDDIKLRADNYDSTASRRWKTSQLGPFAANFVGVKYHCPASLEKEKVVFFLNQNAVQLDWCNVGLCNWSDVLAQYKTILEADCDEYYCRSAASVGRASMLVTGLIAAIVYLMH</sequence>
<keyword evidence="10" id="KW-0325">Glycoprotein</keyword>
<feature type="disulfide bond" evidence="16">
    <location>
        <begin position="263"/>
        <end position="278"/>
    </location>
</feature>
<dbReference type="OrthoDB" id="6509975at2759"/>
<dbReference type="Pfam" id="PF00328">
    <property type="entry name" value="His_Phos_2"/>
    <property type="match status" value="1"/>
</dbReference>
<feature type="disulfide bond" evidence="16">
    <location>
        <begin position="58"/>
        <end position="389"/>
    </location>
</feature>
<evidence type="ECO:0000256" key="16">
    <source>
        <dbReference type="PIRSR" id="PIRSR000894-2"/>
    </source>
</evidence>
<evidence type="ECO:0000256" key="2">
    <source>
        <dbReference type="ARBA" id="ARBA00008422"/>
    </source>
</evidence>
<dbReference type="PANTHER" id="PTHR20963:SF8">
    <property type="entry name" value="MULTIPLE INOSITOL POLYPHOSPHATE PHOSPHATASE 1"/>
    <property type="match status" value="1"/>
</dbReference>
<dbReference type="KEGG" id="dnv:108652406"/>
<comment type="catalytic activity">
    <reaction evidence="15">
        <text>(2R)-2,3-bisphosphoglycerate + H2O = (2R)-2-phosphoglycerate + phosphate</text>
        <dbReference type="Rhea" id="RHEA:27381"/>
        <dbReference type="ChEBI" id="CHEBI:15377"/>
        <dbReference type="ChEBI" id="CHEBI:43474"/>
        <dbReference type="ChEBI" id="CHEBI:58248"/>
        <dbReference type="ChEBI" id="CHEBI:58289"/>
        <dbReference type="EC" id="3.1.3.80"/>
    </reaction>
    <physiologicalReaction direction="left-to-right" evidence="15">
        <dbReference type="Rhea" id="RHEA:27382"/>
    </physiologicalReaction>
</comment>
<dbReference type="EC" id="3.1.3.62" evidence="4"/>
<dbReference type="InterPro" id="IPR029033">
    <property type="entry name" value="His_PPase_superfam"/>
</dbReference>
<evidence type="ECO:0000313" key="19">
    <source>
        <dbReference type="Proteomes" id="UP000295192"/>
    </source>
</evidence>
<dbReference type="InterPro" id="IPR000560">
    <property type="entry name" value="His_Pase_clade-2"/>
</dbReference>
<dbReference type="PANTHER" id="PTHR20963">
    <property type="entry name" value="MULTIPLE INOSITOL POLYPHOSPHATE PHOSPHATASE-RELATED"/>
    <property type="match status" value="1"/>
</dbReference>
<dbReference type="OMA" id="SLHSPWC"/>
<evidence type="ECO:0000256" key="4">
    <source>
        <dbReference type="ARBA" id="ARBA00013040"/>
    </source>
</evidence>
<evidence type="ECO:0000256" key="10">
    <source>
        <dbReference type="ARBA" id="ARBA00023180"/>
    </source>
</evidence>
<dbReference type="CDD" id="cd07061">
    <property type="entry name" value="HP_HAP_like"/>
    <property type="match status" value="1"/>
</dbReference>